<feature type="region of interest" description="Disordered" evidence="10">
    <location>
        <begin position="13"/>
        <end position="49"/>
    </location>
</feature>
<feature type="region of interest" description="Disordered" evidence="10">
    <location>
        <begin position="356"/>
        <end position="376"/>
    </location>
</feature>
<dbReference type="PROSITE" id="PS50884">
    <property type="entry name" value="ZF_DOF_2"/>
    <property type="match status" value="1"/>
</dbReference>
<dbReference type="GO" id="GO:0008270">
    <property type="term" value="F:zinc ion binding"/>
    <property type="evidence" value="ECO:0007669"/>
    <property type="project" value="UniProtKB-KW"/>
</dbReference>
<dbReference type="GO" id="GO:0005634">
    <property type="term" value="C:nucleus"/>
    <property type="evidence" value="ECO:0007669"/>
    <property type="project" value="UniProtKB-SubCell"/>
</dbReference>
<evidence type="ECO:0000256" key="3">
    <source>
        <dbReference type="ARBA" id="ARBA00022833"/>
    </source>
</evidence>
<feature type="compositionally biased region" description="Polar residues" evidence="10">
    <location>
        <begin position="122"/>
        <end position="132"/>
    </location>
</feature>
<feature type="compositionally biased region" description="Basic and acidic residues" evidence="10">
    <location>
        <begin position="17"/>
        <end position="32"/>
    </location>
</feature>
<evidence type="ECO:0000256" key="4">
    <source>
        <dbReference type="ARBA" id="ARBA00023015"/>
    </source>
</evidence>
<feature type="compositionally biased region" description="Low complexity" evidence="10">
    <location>
        <begin position="34"/>
        <end position="45"/>
    </location>
</feature>
<accession>A0AAE1MH02</accession>
<evidence type="ECO:0000313" key="13">
    <source>
        <dbReference type="Proteomes" id="UP001293593"/>
    </source>
</evidence>
<evidence type="ECO:0000256" key="6">
    <source>
        <dbReference type="ARBA" id="ARBA00023163"/>
    </source>
</evidence>
<dbReference type="InterPro" id="IPR003851">
    <property type="entry name" value="Znf_Dof"/>
</dbReference>
<evidence type="ECO:0000313" key="12">
    <source>
        <dbReference type="EMBL" id="KAK4259811.1"/>
    </source>
</evidence>
<keyword evidence="5 8" id="KW-0238">DNA-binding</keyword>
<keyword evidence="2 8" id="KW-0863">Zinc-finger</keyword>
<feature type="compositionally biased region" description="Low complexity" evidence="10">
    <location>
        <begin position="133"/>
        <end position="155"/>
    </location>
</feature>
<keyword evidence="1 9" id="KW-0479">Metal-binding</keyword>
<evidence type="ECO:0000256" key="2">
    <source>
        <dbReference type="ARBA" id="ARBA00022771"/>
    </source>
</evidence>
<reference evidence="12" key="1">
    <citation type="submission" date="2023-10" db="EMBL/GenBank/DDBJ databases">
        <title>Chromosome-level genome of the transformable northern wattle, Acacia crassicarpa.</title>
        <authorList>
            <person name="Massaro I."/>
            <person name="Sinha N.R."/>
            <person name="Poethig S."/>
            <person name="Leichty A.R."/>
        </authorList>
    </citation>
    <scope>NUCLEOTIDE SEQUENCE</scope>
    <source>
        <strain evidence="12">Acra3RX</strain>
        <tissue evidence="12">Leaf</tissue>
    </source>
</reference>
<comment type="function">
    <text evidence="9">Transcription factor that binds specifically to a 5'-AA[AG]G-3' consensus core sequence.</text>
</comment>
<comment type="caution">
    <text evidence="12">The sequence shown here is derived from an EMBL/GenBank/DDBJ whole genome shotgun (WGS) entry which is preliminary data.</text>
</comment>
<keyword evidence="3 9" id="KW-0862">Zinc</keyword>
<proteinExistence type="predicted"/>
<dbReference type="GO" id="GO:0003700">
    <property type="term" value="F:DNA-binding transcription factor activity"/>
    <property type="evidence" value="ECO:0007669"/>
    <property type="project" value="UniProtKB-UniRule"/>
</dbReference>
<comment type="subcellular location">
    <subcellularLocation>
        <location evidence="8 9">Nucleus</location>
    </subcellularLocation>
</comment>
<keyword evidence="13" id="KW-1185">Reference proteome</keyword>
<feature type="compositionally biased region" description="Polar residues" evidence="10">
    <location>
        <begin position="357"/>
        <end position="376"/>
    </location>
</feature>
<feature type="region of interest" description="Disordered" evidence="10">
    <location>
        <begin position="114"/>
        <end position="162"/>
    </location>
</feature>
<dbReference type="AlphaFoldDB" id="A0AAE1MH02"/>
<gene>
    <name evidence="12" type="ORF">QN277_006105</name>
</gene>
<dbReference type="InterPro" id="IPR045174">
    <property type="entry name" value="Dof"/>
</dbReference>
<evidence type="ECO:0000256" key="8">
    <source>
        <dbReference type="PROSITE-ProRule" id="PRU00071"/>
    </source>
</evidence>
<dbReference type="Pfam" id="PF02701">
    <property type="entry name" value="Zn_ribbon_Dof"/>
    <property type="match status" value="1"/>
</dbReference>
<dbReference type="PROSITE" id="PS01361">
    <property type="entry name" value="ZF_DOF_1"/>
    <property type="match status" value="1"/>
</dbReference>
<dbReference type="EMBL" id="JAWXYG010000011">
    <property type="protein sequence ID" value="KAK4259811.1"/>
    <property type="molecule type" value="Genomic_DNA"/>
</dbReference>
<organism evidence="12 13">
    <name type="scientific">Acacia crassicarpa</name>
    <name type="common">northern wattle</name>
    <dbReference type="NCBI Taxonomy" id="499986"/>
    <lineage>
        <taxon>Eukaryota</taxon>
        <taxon>Viridiplantae</taxon>
        <taxon>Streptophyta</taxon>
        <taxon>Embryophyta</taxon>
        <taxon>Tracheophyta</taxon>
        <taxon>Spermatophyta</taxon>
        <taxon>Magnoliopsida</taxon>
        <taxon>eudicotyledons</taxon>
        <taxon>Gunneridae</taxon>
        <taxon>Pentapetalae</taxon>
        <taxon>rosids</taxon>
        <taxon>fabids</taxon>
        <taxon>Fabales</taxon>
        <taxon>Fabaceae</taxon>
        <taxon>Caesalpinioideae</taxon>
        <taxon>mimosoid clade</taxon>
        <taxon>Acacieae</taxon>
        <taxon>Acacia</taxon>
    </lineage>
</organism>
<keyword evidence="7 8" id="KW-0539">Nucleus</keyword>
<dbReference type="Proteomes" id="UP001293593">
    <property type="component" value="Unassembled WGS sequence"/>
</dbReference>
<dbReference type="PANTHER" id="PTHR31992">
    <property type="entry name" value="DOF ZINC FINGER PROTEIN DOF1.4-RELATED"/>
    <property type="match status" value="1"/>
</dbReference>
<evidence type="ECO:0000259" key="11">
    <source>
        <dbReference type="PROSITE" id="PS50884"/>
    </source>
</evidence>
<evidence type="ECO:0000256" key="10">
    <source>
        <dbReference type="SAM" id="MobiDB-lite"/>
    </source>
</evidence>
<protein>
    <recommendedName>
        <fullName evidence="9">Dof zinc finger protein</fullName>
    </recommendedName>
</protein>
<dbReference type="PANTHER" id="PTHR31992:SF344">
    <property type="entry name" value="DOF ZINC FINGER PROTEIN"/>
    <property type="match status" value="1"/>
</dbReference>
<keyword evidence="6 9" id="KW-0804">Transcription</keyword>
<evidence type="ECO:0000256" key="7">
    <source>
        <dbReference type="ARBA" id="ARBA00023242"/>
    </source>
</evidence>
<name>A0AAE1MH02_9FABA</name>
<feature type="domain" description="Dof-type" evidence="11">
    <location>
        <begin position="64"/>
        <end position="118"/>
    </location>
</feature>
<evidence type="ECO:0000256" key="9">
    <source>
        <dbReference type="RuleBase" id="RU369094"/>
    </source>
</evidence>
<dbReference type="GO" id="GO:0003677">
    <property type="term" value="F:DNA binding"/>
    <property type="evidence" value="ECO:0007669"/>
    <property type="project" value="UniProtKB-UniRule"/>
</dbReference>
<evidence type="ECO:0000256" key="1">
    <source>
        <dbReference type="ARBA" id="ARBA00022723"/>
    </source>
</evidence>
<keyword evidence="4 9" id="KW-0805">Transcription regulation</keyword>
<sequence>MLGNCEKMVLIPQNTKEWSHPQRQEHEIDDQKVSTASSSSSSSAAQRVMEKPNQELLQQQQETLKCPRCDSSNTKFCYYNNYSLSQPRHFCKACKRYWTRGGTLRNVPVGGGCRKNKRTLKRPNSSASSEIHNNISTTPSSNSSSYTASAVSISNPPSQSHQIDIASTSNHISPLFYGMNLPFPRFNSTSVFDHHHNSLGLDFIDNIAGYRNGFSSNHTLVSSYTSSIFASSSSSSSTSVTTSSTVPPPPIMPSLLSSTNLQQQKFINNGGATNNSTFHGFINNSNNSTSTEAEMLALKEVKSVVVGEDDDSNRFLGWQNNHQIEHHQAGALIMSDPTSSLYWNTTTATAMGTTNTWNDQTNIGPHQSLLSSSDLQ</sequence>
<evidence type="ECO:0000256" key="5">
    <source>
        <dbReference type="ARBA" id="ARBA00023125"/>
    </source>
</evidence>